<evidence type="ECO:0000256" key="2">
    <source>
        <dbReference type="ARBA" id="ARBA00007274"/>
    </source>
</evidence>
<name>A0A914D6N2_9BILA</name>
<keyword evidence="5" id="KW-0547">Nucleotide-binding</keyword>
<sequence length="329" mass="36309">MEALAAVGVDTVILAVSYRPEMLEQEMKKQEDRLGIKIVFSVEEEPLGTAGPLKLAAPLLEGSESFFVLNSDVICEFPFQQMMEFHKKHGRQGTIAVTKVEEPSKYGVVVFDESAGRIDSFVEKPQEYVGNKINAGLYILNPSVLNYIPLAPTSIEKEVFPQMSESGNLYAFVLPGYWMDVGQPKDFLKGTQLYLSHIRKKLEATGDLNGLRLATGKNIIPPVLVDDTAKIGEDVSIGPNVVIGARVRIEDGVRIQNATILSDTVIRTHSFIKSSIIGRKCSIGRWVRIENNSVLGEDVVVTDELYLNGAIVLPHKSITINEPEPKIIM</sequence>
<dbReference type="WBParaSite" id="ACRNAN_scaffold1866.g10450.t1">
    <property type="protein sequence ID" value="ACRNAN_scaffold1866.g10450.t1"/>
    <property type="gene ID" value="ACRNAN_scaffold1866.g10450"/>
</dbReference>
<comment type="similarity">
    <text evidence="2">Belongs to the transferase hexapeptide repeat family.</text>
</comment>
<proteinExistence type="inferred from homology"/>
<dbReference type="SUPFAM" id="SSF53448">
    <property type="entry name" value="Nucleotide-diphospho-sugar transferases"/>
    <property type="match status" value="1"/>
</dbReference>
<dbReference type="Gene3D" id="2.160.10.10">
    <property type="entry name" value="Hexapeptide repeat proteins"/>
    <property type="match status" value="1"/>
</dbReference>
<evidence type="ECO:0000256" key="1">
    <source>
        <dbReference type="ARBA" id="ARBA00004823"/>
    </source>
</evidence>
<accession>A0A914D6N2</accession>
<comment type="pathway">
    <text evidence="1">Nucleotide-sugar biosynthesis; GDP-alpha-D-mannose biosynthesis; GDP-alpha-D-mannose from alpha-D-mannose 1-phosphate (GTP route): step 1/1.</text>
</comment>
<evidence type="ECO:0000256" key="6">
    <source>
        <dbReference type="ARBA" id="ARBA00023134"/>
    </source>
</evidence>
<dbReference type="GO" id="GO:0004475">
    <property type="term" value="F:mannose-1-phosphate guanylyltransferase (GTP) activity"/>
    <property type="evidence" value="ECO:0007669"/>
    <property type="project" value="UniProtKB-EC"/>
</dbReference>
<evidence type="ECO:0000259" key="9">
    <source>
        <dbReference type="Pfam" id="PF25087"/>
    </source>
</evidence>
<evidence type="ECO:0000313" key="11">
    <source>
        <dbReference type="WBParaSite" id="ACRNAN_scaffold1866.g10450.t1"/>
    </source>
</evidence>
<dbReference type="EC" id="2.7.7.13" evidence="3"/>
<evidence type="ECO:0000313" key="10">
    <source>
        <dbReference type="Proteomes" id="UP000887540"/>
    </source>
</evidence>
<feature type="domain" description="Nucleotidyl transferase" evidence="8">
    <location>
        <begin position="1"/>
        <end position="195"/>
    </location>
</feature>
<evidence type="ECO:0000256" key="5">
    <source>
        <dbReference type="ARBA" id="ARBA00022741"/>
    </source>
</evidence>
<evidence type="ECO:0000256" key="4">
    <source>
        <dbReference type="ARBA" id="ARBA00022679"/>
    </source>
</evidence>
<keyword evidence="6" id="KW-0342">GTP-binding</keyword>
<dbReference type="Gene3D" id="3.90.550.10">
    <property type="entry name" value="Spore Coat Polysaccharide Biosynthesis Protein SpsA, Chain A"/>
    <property type="match status" value="1"/>
</dbReference>
<dbReference type="InterPro" id="IPR005835">
    <property type="entry name" value="NTP_transferase_dom"/>
</dbReference>
<keyword evidence="4" id="KW-0808">Transferase</keyword>
<protein>
    <recommendedName>
        <fullName evidence="3">mannose-1-phosphate guanylyltransferase</fullName>
        <ecNumber evidence="3">2.7.7.13</ecNumber>
    </recommendedName>
</protein>
<dbReference type="InterPro" id="IPR045233">
    <property type="entry name" value="GMPPB_N"/>
</dbReference>
<dbReference type="GO" id="GO:0009298">
    <property type="term" value="P:GDP-mannose biosynthetic process"/>
    <property type="evidence" value="ECO:0007669"/>
    <property type="project" value="InterPro"/>
</dbReference>
<dbReference type="Pfam" id="PF00483">
    <property type="entry name" value="NTP_transferase"/>
    <property type="match status" value="1"/>
</dbReference>
<comment type="subunit">
    <text evidence="7">Component of the GMPPA-GMPPB mannose-1-phosphate guanylyltransferase complex composed of 4 GMPPA subunits and 8 tag-335/GMPPB subunits; the complex is organized into three layers, a central layer made up of 2 GMPPA dimers sandwiched between two layers each made up of 2 tag-335/GMPPB dimers. Catalytic activity of tag-335/GMPPB is reduced when part of the complex and binding of GDP-alpha-D-Mannose by GMPPA induces allosteric feedback inhibition of tag-335/GMPPB.</text>
</comment>
<dbReference type="Pfam" id="PF25087">
    <property type="entry name" value="GMPPB_C"/>
    <property type="match status" value="1"/>
</dbReference>
<dbReference type="InterPro" id="IPR056729">
    <property type="entry name" value="GMPPB_C"/>
</dbReference>
<organism evidence="10 11">
    <name type="scientific">Acrobeloides nanus</name>
    <dbReference type="NCBI Taxonomy" id="290746"/>
    <lineage>
        <taxon>Eukaryota</taxon>
        <taxon>Metazoa</taxon>
        <taxon>Ecdysozoa</taxon>
        <taxon>Nematoda</taxon>
        <taxon>Chromadorea</taxon>
        <taxon>Rhabditida</taxon>
        <taxon>Tylenchina</taxon>
        <taxon>Cephalobomorpha</taxon>
        <taxon>Cephaloboidea</taxon>
        <taxon>Cephalobidae</taxon>
        <taxon>Acrobeloides</taxon>
    </lineage>
</organism>
<keyword evidence="10" id="KW-1185">Reference proteome</keyword>
<dbReference type="InterPro" id="IPR029044">
    <property type="entry name" value="Nucleotide-diphossugar_trans"/>
</dbReference>
<dbReference type="PANTHER" id="PTHR22572">
    <property type="entry name" value="SUGAR-1-PHOSPHATE GUANYL TRANSFERASE"/>
    <property type="match status" value="1"/>
</dbReference>
<evidence type="ECO:0000256" key="7">
    <source>
        <dbReference type="ARBA" id="ARBA00065107"/>
    </source>
</evidence>
<dbReference type="AlphaFoldDB" id="A0A914D6N2"/>
<dbReference type="GO" id="GO:0005525">
    <property type="term" value="F:GTP binding"/>
    <property type="evidence" value="ECO:0007669"/>
    <property type="project" value="UniProtKB-KW"/>
</dbReference>
<evidence type="ECO:0000259" key="8">
    <source>
        <dbReference type="Pfam" id="PF00483"/>
    </source>
</evidence>
<evidence type="ECO:0000256" key="3">
    <source>
        <dbReference type="ARBA" id="ARBA00012387"/>
    </source>
</evidence>
<feature type="domain" description="Mannose-1-phosphate guanyltransferase C-terminal" evidence="9">
    <location>
        <begin position="219"/>
        <end position="328"/>
    </location>
</feature>
<dbReference type="InterPro" id="IPR050486">
    <property type="entry name" value="Mannose-1P_guanyltransferase"/>
</dbReference>
<dbReference type="Proteomes" id="UP000887540">
    <property type="component" value="Unplaced"/>
</dbReference>
<dbReference type="FunFam" id="3.90.550.10:FF:000013">
    <property type="entry name" value="mannose-1-phosphate guanyltransferase beta"/>
    <property type="match status" value="1"/>
</dbReference>
<reference evidence="11" key="1">
    <citation type="submission" date="2022-11" db="UniProtKB">
        <authorList>
            <consortium name="WormBaseParasite"/>
        </authorList>
    </citation>
    <scope>IDENTIFICATION</scope>
</reference>
<dbReference type="CDD" id="cd06425">
    <property type="entry name" value="M1P_guanylylT_B_like_N"/>
    <property type="match status" value="1"/>
</dbReference>